<feature type="domain" description="Solute-binding protein family 3/N-terminal" evidence="6">
    <location>
        <begin position="39"/>
        <end position="261"/>
    </location>
</feature>
<keyword evidence="9" id="KW-1185">Reference proteome</keyword>
<organism evidence="8 9">
    <name type="scientific">Ruminiclostridium hungatei</name>
    <name type="common">Clostridium hungatei</name>
    <dbReference type="NCBI Taxonomy" id="48256"/>
    <lineage>
        <taxon>Bacteria</taxon>
        <taxon>Bacillati</taxon>
        <taxon>Bacillota</taxon>
        <taxon>Clostridia</taxon>
        <taxon>Eubacteriales</taxon>
        <taxon>Oscillospiraceae</taxon>
        <taxon>Ruminiclostridium</taxon>
    </lineage>
</organism>
<feature type="chain" id="PRO_5038945026" evidence="5">
    <location>
        <begin position="24"/>
        <end position="270"/>
    </location>
</feature>
<dbReference type="STRING" id="48256.CLHUN_08920"/>
<dbReference type="InterPro" id="IPR001320">
    <property type="entry name" value="Iontro_rcpt_C"/>
</dbReference>
<dbReference type="SMART" id="SM00079">
    <property type="entry name" value="PBPe"/>
    <property type="match status" value="1"/>
</dbReference>
<dbReference type="CDD" id="cd13530">
    <property type="entry name" value="PBP2_peptides_like"/>
    <property type="match status" value="1"/>
</dbReference>
<dbReference type="SUPFAM" id="SSF53850">
    <property type="entry name" value="Periplasmic binding protein-like II"/>
    <property type="match status" value="1"/>
</dbReference>
<dbReference type="PANTHER" id="PTHR35936">
    <property type="entry name" value="MEMBRANE-BOUND LYTIC MUREIN TRANSGLYCOSYLASE F"/>
    <property type="match status" value="1"/>
</dbReference>
<evidence type="ECO:0000313" key="8">
    <source>
        <dbReference type="EMBL" id="OPX45517.1"/>
    </source>
</evidence>
<comment type="similarity">
    <text evidence="2 4">Belongs to the bacterial solute-binding protein 3 family.</text>
</comment>
<evidence type="ECO:0000256" key="2">
    <source>
        <dbReference type="ARBA" id="ARBA00010333"/>
    </source>
</evidence>
<keyword evidence="3 5" id="KW-0732">Signal</keyword>
<reference evidence="8 9" key="1">
    <citation type="submission" date="2017-03" db="EMBL/GenBank/DDBJ databases">
        <title>Genome sequence of Clostridium hungatei DSM 14427.</title>
        <authorList>
            <person name="Poehlein A."/>
            <person name="Daniel R."/>
        </authorList>
    </citation>
    <scope>NUCLEOTIDE SEQUENCE [LARGE SCALE GENOMIC DNA]</scope>
    <source>
        <strain evidence="8 9">DSM 14427</strain>
    </source>
</reference>
<dbReference type="RefSeq" id="WP_080063345.1">
    <property type="nucleotide sequence ID" value="NZ_MZGX01000004.1"/>
</dbReference>
<protein>
    <submittedName>
        <fullName evidence="8">Cystine-binding periplasmic protein</fullName>
    </submittedName>
</protein>
<evidence type="ECO:0000256" key="5">
    <source>
        <dbReference type="SAM" id="SignalP"/>
    </source>
</evidence>
<evidence type="ECO:0000259" key="7">
    <source>
        <dbReference type="SMART" id="SM00079"/>
    </source>
</evidence>
<evidence type="ECO:0000313" key="9">
    <source>
        <dbReference type="Proteomes" id="UP000191554"/>
    </source>
</evidence>
<dbReference type="InterPro" id="IPR001638">
    <property type="entry name" value="Solute-binding_3/MltF_N"/>
</dbReference>
<dbReference type="PROSITE" id="PS51257">
    <property type="entry name" value="PROKAR_LIPOPROTEIN"/>
    <property type="match status" value="1"/>
</dbReference>
<dbReference type="Gene3D" id="3.40.190.10">
    <property type="entry name" value="Periplasmic binding protein-like II"/>
    <property type="match status" value="2"/>
</dbReference>
<evidence type="ECO:0000256" key="4">
    <source>
        <dbReference type="RuleBase" id="RU003744"/>
    </source>
</evidence>
<evidence type="ECO:0000256" key="3">
    <source>
        <dbReference type="ARBA" id="ARBA00022729"/>
    </source>
</evidence>
<gene>
    <name evidence="8" type="primary">fliY_1</name>
    <name evidence="8" type="ORF">CLHUN_08920</name>
</gene>
<dbReference type="GO" id="GO:0030313">
    <property type="term" value="C:cell envelope"/>
    <property type="evidence" value="ECO:0007669"/>
    <property type="project" value="UniProtKB-SubCell"/>
</dbReference>
<dbReference type="GO" id="GO:0016020">
    <property type="term" value="C:membrane"/>
    <property type="evidence" value="ECO:0007669"/>
    <property type="project" value="InterPro"/>
</dbReference>
<dbReference type="SMART" id="SM00062">
    <property type="entry name" value="PBPb"/>
    <property type="match status" value="1"/>
</dbReference>
<evidence type="ECO:0000259" key="6">
    <source>
        <dbReference type="SMART" id="SM00062"/>
    </source>
</evidence>
<dbReference type="InterPro" id="IPR018313">
    <property type="entry name" value="SBP_3_CS"/>
</dbReference>
<accession>A0A1V4SQJ9</accession>
<dbReference type="GO" id="GO:0015276">
    <property type="term" value="F:ligand-gated monoatomic ion channel activity"/>
    <property type="evidence" value="ECO:0007669"/>
    <property type="project" value="InterPro"/>
</dbReference>
<feature type="signal peptide" evidence="5">
    <location>
        <begin position="1"/>
        <end position="23"/>
    </location>
</feature>
<comment type="subcellular location">
    <subcellularLocation>
        <location evidence="1">Cell envelope</location>
    </subcellularLocation>
</comment>
<name>A0A1V4SQJ9_RUMHU</name>
<feature type="domain" description="Ionotropic glutamate receptor C-terminal" evidence="7">
    <location>
        <begin position="39"/>
        <end position="260"/>
    </location>
</feature>
<comment type="caution">
    <text evidence="8">The sequence shown here is derived from an EMBL/GenBank/DDBJ whole genome shotgun (WGS) entry which is preliminary data.</text>
</comment>
<dbReference type="PROSITE" id="PS01039">
    <property type="entry name" value="SBP_BACTERIAL_3"/>
    <property type="match status" value="1"/>
</dbReference>
<dbReference type="Pfam" id="PF00497">
    <property type="entry name" value="SBP_bac_3"/>
    <property type="match status" value="1"/>
</dbReference>
<sequence length="270" mass="29665">MNKMKRILICLSALLIIAFAATACGVSTGSGNADDTQKVLKVGVDDTYPPMEFKDESNATVGFDIDVATELAKKMGMKAEFISNDWAGIFLALESGKFDVIVSSVSRNEERMEKYSMTTPYIANAQVIVVPAEDTSIKEPKDLAGKNVGVQIGTTADESCAEYLKTTKFTLKQYDQVIQPFSDMKAGRLDAIVVDEVVARYYVKKDPKSYKVSSARLTNEPIGVCFAKNSTELRDQAQKALDELFADGTMKKLSEKWFGEDLTGNVKDIK</sequence>
<dbReference type="PANTHER" id="PTHR35936:SF19">
    <property type="entry name" value="AMINO-ACID-BINDING PROTEIN YXEM-RELATED"/>
    <property type="match status" value="1"/>
</dbReference>
<dbReference type="Proteomes" id="UP000191554">
    <property type="component" value="Unassembled WGS sequence"/>
</dbReference>
<dbReference type="AlphaFoldDB" id="A0A1V4SQJ9"/>
<proteinExistence type="inferred from homology"/>
<dbReference type="OrthoDB" id="368655at2"/>
<evidence type="ECO:0000256" key="1">
    <source>
        <dbReference type="ARBA" id="ARBA00004196"/>
    </source>
</evidence>
<dbReference type="EMBL" id="MZGX01000004">
    <property type="protein sequence ID" value="OPX45517.1"/>
    <property type="molecule type" value="Genomic_DNA"/>
</dbReference>